<evidence type="ECO:0000313" key="3">
    <source>
        <dbReference type="Proteomes" id="UP000002066"/>
    </source>
</evidence>
<geneLocation type="plasmid" evidence="2 3">
    <name>pSFLA02</name>
</geneLocation>
<feature type="region of interest" description="Disordered" evidence="1">
    <location>
        <begin position="1"/>
        <end position="31"/>
    </location>
</feature>
<dbReference type="AlphaFoldDB" id="A0A8D4BDX7"/>
<name>A0A8D4BDX7_STRFA</name>
<gene>
    <name evidence="2" type="ORF">Sfla_6749</name>
</gene>
<dbReference type="KEGG" id="sfa:Sfla_6749"/>
<reference evidence="2 3" key="1">
    <citation type="submission" date="2011-01" db="EMBL/GenBank/DDBJ databases">
        <title>Complete sequence of plasmid2 of Streptomyces flavogriseus ATCC 33331.</title>
        <authorList>
            <consortium name="US DOE Joint Genome Institute"/>
            <person name="Lucas S."/>
            <person name="Copeland A."/>
            <person name="Lapidus A."/>
            <person name="Cheng J.-F."/>
            <person name="Goodwin L."/>
            <person name="Pitluck S."/>
            <person name="Davenport K."/>
            <person name="Detter J.C."/>
            <person name="Han C."/>
            <person name="Tapia R."/>
            <person name="Land M."/>
            <person name="Hauser L."/>
            <person name="Kyrpides N."/>
            <person name="Ivanova N."/>
            <person name="Ovchinnikova G."/>
            <person name="Pagani I."/>
            <person name="Brumm P."/>
            <person name="Mead D."/>
            <person name="Woyke T."/>
        </authorList>
    </citation>
    <scope>NUCLEOTIDE SEQUENCE [LARGE SCALE GENOMIC DNA]</scope>
    <source>
        <strain evidence="3">ATCC 33331 / IAF-45CD</strain>
        <plasmid evidence="2 3">pSFLA02</plasmid>
    </source>
</reference>
<dbReference type="Proteomes" id="UP000002066">
    <property type="component" value="Plasmid pSFLA02"/>
</dbReference>
<dbReference type="EMBL" id="CP002477">
    <property type="protein sequence ID" value="ADW08039.1"/>
    <property type="molecule type" value="Genomic_DNA"/>
</dbReference>
<sequence>MADRPSGPLTPTRAPKRNRRRSGPPSVLDFPPVPNGVDYLRSVVTHLNPATGGSPRDIKYAVLHLQAAAEVLLKARLSREHWSLIFADPRTATSDAYAEAKFTSCTTGAAVERLRNIAGVSISDKEADALDKLADDRNALQHYGLTFNAKVIEARAATVLDFLVRFIDEHLEPELRKSGPLYLEMEVVRRGLKDIQSFVTKRMNRLRGNELKDAENRTLRCPDCQQLAMLAEAGRSRCCFCGKAWPAYDLADLLRTDEQPEPLDQCPGCYVPTLADNAVFADGKPTLFCTNCAGRFAPAELGNCAACGCYCSTSDTGGQDLCIFCAEDIRRQEQEDHERFWM</sequence>
<keyword evidence="2" id="KW-0614">Plasmid</keyword>
<evidence type="ECO:0000256" key="1">
    <source>
        <dbReference type="SAM" id="MobiDB-lite"/>
    </source>
</evidence>
<evidence type="ECO:0000313" key="2">
    <source>
        <dbReference type="EMBL" id="ADW08039.1"/>
    </source>
</evidence>
<organism evidence="2 3">
    <name type="scientific">Streptomyces pratensis (strain ATCC 33331 / IAF-45CD)</name>
    <dbReference type="NCBI Taxonomy" id="591167"/>
    <lineage>
        <taxon>Bacteria</taxon>
        <taxon>Bacillati</taxon>
        <taxon>Actinomycetota</taxon>
        <taxon>Actinomycetes</taxon>
        <taxon>Kitasatosporales</taxon>
        <taxon>Streptomycetaceae</taxon>
        <taxon>Streptomyces</taxon>
    </lineage>
</organism>
<protein>
    <submittedName>
        <fullName evidence="2">Uncharacterized protein</fullName>
    </submittedName>
</protein>
<proteinExistence type="predicted"/>
<accession>A0A8D4BDX7</accession>